<proteinExistence type="predicted"/>
<dbReference type="EMBL" id="JABBGH010000003">
    <property type="protein sequence ID" value="NML67628.1"/>
    <property type="molecule type" value="Genomic_DNA"/>
</dbReference>
<evidence type="ECO:0000313" key="2">
    <source>
        <dbReference type="Proteomes" id="UP000559626"/>
    </source>
</evidence>
<sequence>MENTKIEWATHTFNCWEGCAKVSPGCKNCYANTQHQLHHSSLKSQQGTCWGVNAPRLGKSEENWKKPLKWNQQAQAVGVRARVFCASMADVFEPQSHLSAAYAGQTAEVPCGNGRTRTVRFVNLQTERLRLLRLILATPHLDWLLLTKRPEYIRPILQGLITSLALVNGLNGQPLDEWPAADRDLARWLMTWLQGTPPANVWLGTSVENQEQADTRIVALAGVPATVRFLSCEPLLEAVDLTRWANIFRIDWVIVGGESGPGARAVHPLWVESLRDQCQKAGVAFFFKQWGEYEHFCMTLATEPTGEPTKFFVFPDGYAMRRVGKHAAGRLLDGRTWDELPQRKEVAL</sequence>
<accession>A0A7Y0AHT0</accession>
<dbReference type="Pfam" id="PF07505">
    <property type="entry name" value="DUF5131"/>
    <property type="match status" value="2"/>
</dbReference>
<name>A0A7Y0AHT0_9BACT</name>
<organism evidence="1 2">
    <name type="scientific">Hymenobacter polaris</name>
    <dbReference type="NCBI Taxonomy" id="2682546"/>
    <lineage>
        <taxon>Bacteria</taxon>
        <taxon>Pseudomonadati</taxon>
        <taxon>Bacteroidota</taxon>
        <taxon>Cytophagia</taxon>
        <taxon>Cytophagales</taxon>
        <taxon>Hymenobacteraceae</taxon>
        <taxon>Hymenobacter</taxon>
    </lineage>
</organism>
<dbReference type="AlphaFoldDB" id="A0A7Y0AHT0"/>
<evidence type="ECO:0000313" key="1">
    <source>
        <dbReference type="EMBL" id="NML67628.1"/>
    </source>
</evidence>
<reference evidence="1 2" key="1">
    <citation type="submission" date="2020-04" db="EMBL/GenBank/DDBJ databases">
        <title>Hymenobacter polaris sp. nov., isolated from Arctic soil.</title>
        <authorList>
            <person name="Dahal R.H."/>
        </authorList>
    </citation>
    <scope>NUCLEOTIDE SEQUENCE [LARGE SCALE GENOMIC DNA]</scope>
    <source>
        <strain evidence="1 2">RP-2-7</strain>
    </source>
</reference>
<gene>
    <name evidence="1" type="ORF">HHL22_20700</name>
</gene>
<dbReference type="Proteomes" id="UP000559626">
    <property type="component" value="Unassembled WGS sequence"/>
</dbReference>
<dbReference type="InterPro" id="IPR011101">
    <property type="entry name" value="DUF5131"/>
</dbReference>
<dbReference type="RefSeq" id="WP_169533281.1">
    <property type="nucleotide sequence ID" value="NZ_JABBGH010000003.1"/>
</dbReference>
<comment type="caution">
    <text evidence="1">The sequence shown here is derived from an EMBL/GenBank/DDBJ whole genome shotgun (WGS) entry which is preliminary data.</text>
</comment>
<protein>
    <submittedName>
        <fullName evidence="1">Phage Gp37/Gp68 family protein</fullName>
    </submittedName>
</protein>
<keyword evidence="2" id="KW-1185">Reference proteome</keyword>